<feature type="domain" description="CobN/magnesium chelatase" evidence="3">
    <location>
        <begin position="282"/>
        <end position="1371"/>
    </location>
</feature>
<organism evidence="4 5">
    <name type="scientific">Methanohalobium evestigatum (strain ATCC BAA-1072 / DSM 3721 / NBRC 107634 / OCM 161 / Z-7303)</name>
    <dbReference type="NCBI Taxonomy" id="644295"/>
    <lineage>
        <taxon>Archaea</taxon>
        <taxon>Methanobacteriati</taxon>
        <taxon>Methanobacteriota</taxon>
        <taxon>Stenosarchaea group</taxon>
        <taxon>Methanomicrobia</taxon>
        <taxon>Methanosarcinales</taxon>
        <taxon>Methanosarcinaceae</taxon>
        <taxon>Methanohalobium</taxon>
    </lineage>
</organism>
<dbReference type="HOGENOM" id="CLU_002017_4_1_2"/>
<dbReference type="GeneID" id="9346900"/>
<protein>
    <submittedName>
        <fullName evidence="4">Magnesium chelatase</fullName>
        <ecNumber evidence="4">6.6.1.1</ecNumber>
    </submittedName>
</protein>
<sequence>MQKKKRSLLVLSVLVLIMAVPGASAEENQTNTNITFILGTDVNEETLQTAASNSTIDEKLNVTVYTNNDTIPQGTNFSQSSVVFIESRNETFKNEWNKSIESAKGNGTSVIGYNLSSNVTSLSNVDLYSNNYTDIERYWIQGGKTNMKNMLKTMGQKFCEQWVGENITGPEVTHSETNITYILNSDNSVYYLNQVLSERDVINNRFDVTVMNGQEASENLTDVSDQDVVMLYMIGSSTMPEIKDSLLEAKNNGTQIGLFGMQDNYNVSTIDMENPPHNAMKEYLYNSSFSNMEHWIRYIGAELEDDYIEYKPSQPPAVPDHGIYHPDAFPRIFENSTTYFEWYKDHGYEESAPTIGIIGGGSLGKNELDYNADDVIIEELESKGCNVIYTTSKVCEEDVDYFTNNGSVLVDTIISQKGFYLNYGDQEKGVNYLEEYNVPVIKAVFDYYNSPADYNASTHGVNPQSLAFQVTQPEIDGATEYIWVAGRVQDPDNPDKYYYKAHDQQVDWLTDRAISWSELGRTDNSDKNISIIYYNHGGGKSNIGASYLDIASSFELLLQNMNNTGYDTGERDIPNASQFIDLFIESRNVGSWAPGELEKVVESGNVTLVPKDEYMEWYNDLPNSVREDVEDRWGEPPGDIMVYEDNFVIPAIQMGNVNFVPQPMRGDLSDESTIYHDKELPPTHHYLATYFWINQVYDADAMIHFGTHGTQEWLPGKEVGLWKYDYPSIMVSDTPVIYPYIMDNVGEGTQAKRRGNAVIIDHLTPPISSGGLYGNLTQLHDKIHSYETAENGTKSEYRETIIELYSSLNMEADLGVTSDELKNMNTSEFSEFVNTDIHDHLHKLKNTLMPLGLHTFGVAPEGEELVYMVKSMLGQDFIEHVMDVLPHQSDEEDMEIAADENATKLLNATILNGTEVTKAQEDILNTTDTNITEDLNTALNYSKKLQQTGREINQTLKAMDAGFIEPGPGNDPIRNPEALPTGRNFYSFDPRKFPDKETEERGAVLADQMLDKYKSEHGDYPKKVNYVLWSVETMRHEGLMEAQIYSLLGVEPVRDWGRIVGFDVIPAENITHPRIDVTVTPSGLYRDTFPYQLKLIDNAVRTVAALNESNETNYVRMNSLKMEEELKDMGYNNSTAVNLSRSRIFSEPPGSYGTGLPGAVTASDTWDSEDELADLYMSRMSNIYGQNNWGENYEDVFRLNLRDVEVAQHSDSSNLYGLIDNDDFYQYLGGVGLAVRSLTGENPEMYVADFKDADNPQINTLNEAFRTELRARYFNPTWISGMMEHDYAGAREFMKFTEHMWGWDAVSPELVKDSDWNEMYDIYVRDKYDLGMNEFMKSENPYQYQSTTARMLETTRKMGPDGNAYWKASDEIVNNLVKEYVDSVVENGVTCCHHTCGNPTLNEYVEGQMSVAGISPEKQEAYKKLMDEATGSEKQSTSEKETSSTDSLNSVQREMVNSSNTATSNQTQNSNSETGAGTDIGQDPGEKQSKSSDNYVEGYEMEEQSKDSKSKSSPMSFSGADIVGTMLVLLAVGAIVVGYKRRS</sequence>
<evidence type="ECO:0000313" key="4">
    <source>
        <dbReference type="EMBL" id="ADI74133.1"/>
    </source>
</evidence>
<evidence type="ECO:0000256" key="1">
    <source>
        <dbReference type="SAM" id="MobiDB-lite"/>
    </source>
</evidence>
<dbReference type="CDD" id="cd10150">
    <property type="entry name" value="CobN_like"/>
    <property type="match status" value="1"/>
</dbReference>
<dbReference type="PANTHER" id="PTHR44119">
    <property type="entry name" value="MAGNESIUM-CHELATASE SUBUNIT CHLH, CHLOROPLASTIC"/>
    <property type="match status" value="1"/>
</dbReference>
<name>D7E7R0_METEZ</name>
<keyword evidence="5" id="KW-1185">Reference proteome</keyword>
<keyword evidence="4" id="KW-0436">Ligase</keyword>
<evidence type="ECO:0000313" key="5">
    <source>
        <dbReference type="Proteomes" id="UP000000391"/>
    </source>
</evidence>
<reference evidence="4 5" key="1">
    <citation type="submission" date="2010-06" db="EMBL/GenBank/DDBJ databases">
        <title>Complete sequence chromosome of Methanohalobium evestigatum Z-7303.</title>
        <authorList>
            <consortium name="US DOE Joint Genome Institute"/>
            <person name="Lucas S."/>
            <person name="Copeland A."/>
            <person name="Lapidus A."/>
            <person name="Cheng J.-F."/>
            <person name="Bruce D."/>
            <person name="Goodwin L."/>
            <person name="Pitluck S."/>
            <person name="Saunders E."/>
            <person name="Detter J.C."/>
            <person name="Han C."/>
            <person name="Tapia R."/>
            <person name="Land M."/>
            <person name="Hauser L."/>
            <person name="Kyrpides N."/>
            <person name="Mikhailova N."/>
            <person name="Sieprawska-Lupa M."/>
            <person name="Whitman W.B."/>
            <person name="Anderson I."/>
            <person name="Woyke T."/>
        </authorList>
    </citation>
    <scope>NUCLEOTIDE SEQUENCE [LARGE SCALE GENOMIC DNA]</scope>
    <source>
        <strain evidence="5">ATCC BAA-1072 / DSM 3721 / NBRC 107634 / OCM 161 / Z-7303</strain>
    </source>
</reference>
<dbReference type="InterPro" id="IPR003672">
    <property type="entry name" value="CobN/Mg_chltase"/>
</dbReference>
<keyword evidence="2" id="KW-0812">Transmembrane</keyword>
<gene>
    <name evidence="4" type="ordered locus">Metev_1267</name>
</gene>
<dbReference type="Proteomes" id="UP000000391">
    <property type="component" value="Chromosome"/>
</dbReference>
<dbReference type="RefSeq" id="WP_013194699.1">
    <property type="nucleotide sequence ID" value="NC_014253.1"/>
</dbReference>
<evidence type="ECO:0000259" key="3">
    <source>
        <dbReference type="Pfam" id="PF02514"/>
    </source>
</evidence>
<dbReference type="Pfam" id="PF02514">
    <property type="entry name" value="CobN-Mg_chel"/>
    <property type="match status" value="1"/>
</dbReference>
<dbReference type="STRING" id="644295.Metev_1267"/>
<feature type="compositionally biased region" description="Low complexity" evidence="1">
    <location>
        <begin position="1457"/>
        <end position="1472"/>
    </location>
</feature>
<feature type="region of interest" description="Disordered" evidence="1">
    <location>
        <begin position="1426"/>
        <end position="1516"/>
    </location>
</feature>
<dbReference type="EC" id="6.6.1.1" evidence="4"/>
<feature type="transmembrane region" description="Helical" evidence="2">
    <location>
        <begin position="1515"/>
        <end position="1539"/>
    </location>
</feature>
<dbReference type="KEGG" id="mev:Metev_1267"/>
<dbReference type="OrthoDB" id="192131at2157"/>
<dbReference type="GO" id="GO:0016851">
    <property type="term" value="F:magnesium chelatase activity"/>
    <property type="evidence" value="ECO:0007669"/>
    <property type="project" value="UniProtKB-EC"/>
</dbReference>
<keyword evidence="2" id="KW-1133">Transmembrane helix</keyword>
<keyword evidence="2" id="KW-0472">Membrane</keyword>
<evidence type="ECO:0000256" key="2">
    <source>
        <dbReference type="SAM" id="Phobius"/>
    </source>
</evidence>
<proteinExistence type="predicted"/>
<dbReference type="PANTHER" id="PTHR44119:SF4">
    <property type="entry name" value="AEROBIC COBALTOCHELATASE SUBUNIT COBN"/>
    <property type="match status" value="1"/>
</dbReference>
<dbReference type="EMBL" id="CP002069">
    <property type="protein sequence ID" value="ADI74133.1"/>
    <property type="molecule type" value="Genomic_DNA"/>
</dbReference>
<accession>D7E7R0</accession>